<protein>
    <recommendedName>
        <fullName evidence="4">dTDP-4-dehydrorhamnose 3,5-epimerase</fullName>
    </recommendedName>
</protein>
<dbReference type="Gene3D" id="2.60.120.10">
    <property type="entry name" value="Jelly Rolls"/>
    <property type="match status" value="1"/>
</dbReference>
<dbReference type="Pfam" id="PF00908">
    <property type="entry name" value="dTDP_sugar_isom"/>
    <property type="match status" value="1"/>
</dbReference>
<dbReference type="AlphaFoldDB" id="A0A1F5G4I4"/>
<dbReference type="GO" id="GO:0000271">
    <property type="term" value="P:polysaccharide biosynthetic process"/>
    <property type="evidence" value="ECO:0007669"/>
    <property type="project" value="TreeGrafter"/>
</dbReference>
<dbReference type="SUPFAM" id="SSF51182">
    <property type="entry name" value="RmlC-like cupins"/>
    <property type="match status" value="1"/>
</dbReference>
<dbReference type="GO" id="GO:0008830">
    <property type="term" value="F:dTDP-4-dehydrorhamnose 3,5-epimerase activity"/>
    <property type="evidence" value="ECO:0007669"/>
    <property type="project" value="InterPro"/>
</dbReference>
<dbReference type="EMBL" id="MFAZ01000032">
    <property type="protein sequence ID" value="OGD86771.1"/>
    <property type="molecule type" value="Genomic_DNA"/>
</dbReference>
<dbReference type="Proteomes" id="UP000179102">
    <property type="component" value="Unassembled WGS sequence"/>
</dbReference>
<dbReference type="PANTHER" id="PTHR21047">
    <property type="entry name" value="DTDP-6-DEOXY-D-GLUCOSE-3,5 EPIMERASE"/>
    <property type="match status" value="1"/>
</dbReference>
<comment type="caution">
    <text evidence="2">The sequence shown here is derived from an EMBL/GenBank/DDBJ whole genome shotgun (WGS) entry which is preliminary data.</text>
</comment>
<evidence type="ECO:0000313" key="3">
    <source>
        <dbReference type="Proteomes" id="UP000179102"/>
    </source>
</evidence>
<proteinExistence type="predicted"/>
<reference evidence="2 3" key="1">
    <citation type="journal article" date="2016" name="Nat. Commun.">
        <title>Thousands of microbial genomes shed light on interconnected biogeochemical processes in an aquifer system.</title>
        <authorList>
            <person name="Anantharaman K."/>
            <person name="Brown C.T."/>
            <person name="Hug L.A."/>
            <person name="Sharon I."/>
            <person name="Castelle C.J."/>
            <person name="Probst A.J."/>
            <person name="Thomas B.C."/>
            <person name="Singh A."/>
            <person name="Wilkins M.J."/>
            <person name="Karaoz U."/>
            <person name="Brodie E.L."/>
            <person name="Williams K.H."/>
            <person name="Hubbard S.S."/>
            <person name="Banfield J.F."/>
        </authorList>
    </citation>
    <scope>NUCLEOTIDE SEQUENCE [LARGE SCALE GENOMIC DNA]</scope>
</reference>
<evidence type="ECO:0000313" key="2">
    <source>
        <dbReference type="EMBL" id="OGD86771.1"/>
    </source>
</evidence>
<accession>A0A1F5G4I4</accession>
<gene>
    <name evidence="2" type="ORF">A2870_02460</name>
</gene>
<dbReference type="STRING" id="1797711.A2870_02460"/>
<organism evidence="2 3">
    <name type="scientific">Candidatus Curtissbacteria bacterium RIFCSPHIGHO2_01_FULL_41_11</name>
    <dbReference type="NCBI Taxonomy" id="1797711"/>
    <lineage>
        <taxon>Bacteria</taxon>
        <taxon>Candidatus Curtissiibacteriota</taxon>
    </lineage>
</organism>
<dbReference type="InterPro" id="IPR000888">
    <property type="entry name" value="RmlC-like"/>
</dbReference>
<dbReference type="GO" id="GO:0005829">
    <property type="term" value="C:cytosol"/>
    <property type="evidence" value="ECO:0007669"/>
    <property type="project" value="TreeGrafter"/>
</dbReference>
<evidence type="ECO:0000256" key="1">
    <source>
        <dbReference type="PIRSR" id="PIRSR600888-3"/>
    </source>
</evidence>
<dbReference type="InterPro" id="IPR011051">
    <property type="entry name" value="RmlC_Cupin_sf"/>
</dbReference>
<dbReference type="PANTHER" id="PTHR21047:SF2">
    <property type="entry name" value="THYMIDINE DIPHOSPHO-4-KETO-RHAMNOSE 3,5-EPIMERASE"/>
    <property type="match status" value="1"/>
</dbReference>
<dbReference type="InterPro" id="IPR014710">
    <property type="entry name" value="RmlC-like_jellyroll"/>
</dbReference>
<evidence type="ECO:0008006" key="4">
    <source>
        <dbReference type="Google" id="ProtNLM"/>
    </source>
</evidence>
<feature type="site" description="Participates in a stacking interaction with the thymidine ring of dTDP-4-oxo-6-deoxyglucose" evidence="1">
    <location>
        <position position="149"/>
    </location>
</feature>
<name>A0A1F5G4I4_9BACT</name>
<sequence>MHYQYLNLNNQQDIIEGTIIRKLIQHSDPTGSLVETMRTDWHDVFDQNTRPFAMQYMSTTPTGVARDEDKWHVHKMQEDRFICPKGKIVTALYDPRQNSATYKKLNLFTMGPENEEEMYMIVIPKEVYHGFMVVSKKEGYLLNFPTQLYSGEDEGRIENKELSWQKVREDFGLK</sequence>